<dbReference type="KEGG" id="ncs:NCAS_0B01490"/>
<dbReference type="EMBL" id="HE576753">
    <property type="protein sequence ID" value="CCC68233.1"/>
    <property type="molecule type" value="Genomic_DNA"/>
</dbReference>
<evidence type="ECO:0008006" key="3">
    <source>
        <dbReference type="Google" id="ProtNLM"/>
    </source>
</evidence>
<dbReference type="GO" id="GO:0005737">
    <property type="term" value="C:cytoplasm"/>
    <property type="evidence" value="ECO:0007669"/>
    <property type="project" value="EnsemblFungi"/>
</dbReference>
<name>G0VBA9_NAUCA</name>
<dbReference type="STRING" id="1064592.G0VBA9"/>
<dbReference type="OrthoDB" id="4035555at2759"/>
<gene>
    <name evidence="1" type="primary">NCAS0B01490</name>
    <name evidence="1" type="ordered locus">NCAS_0B01490</name>
</gene>
<dbReference type="InParanoid" id="G0VBA9"/>
<reference key="2">
    <citation type="submission" date="2011-08" db="EMBL/GenBank/DDBJ databases">
        <title>Genome sequence of Naumovozyma castellii.</title>
        <authorList>
            <person name="Gordon J.L."/>
            <person name="Armisen D."/>
            <person name="Proux-Wera E."/>
            <person name="OhEigeartaigh S.S."/>
            <person name="Byrne K.P."/>
            <person name="Wolfe K.H."/>
        </authorList>
    </citation>
    <scope>NUCLEOTIDE SEQUENCE</scope>
    <source>
        <strain>Type strain:CBS 4309</strain>
    </source>
</reference>
<dbReference type="InterPro" id="IPR018854">
    <property type="entry name" value="Psome_chaperone_3/4"/>
</dbReference>
<organism evidence="1 2">
    <name type="scientific">Naumovozyma castellii</name>
    <name type="common">Yeast</name>
    <name type="synonym">Saccharomyces castellii</name>
    <dbReference type="NCBI Taxonomy" id="27288"/>
    <lineage>
        <taxon>Eukaryota</taxon>
        <taxon>Fungi</taxon>
        <taxon>Dikarya</taxon>
        <taxon>Ascomycota</taxon>
        <taxon>Saccharomycotina</taxon>
        <taxon>Saccharomycetes</taxon>
        <taxon>Saccharomycetales</taxon>
        <taxon>Saccharomycetaceae</taxon>
        <taxon>Naumovozyma</taxon>
    </lineage>
</organism>
<dbReference type="GeneID" id="96901795"/>
<dbReference type="Proteomes" id="UP000001640">
    <property type="component" value="Chromosome 2"/>
</dbReference>
<dbReference type="Pfam" id="PF10448">
    <property type="entry name" value="POC3_POC4"/>
    <property type="match status" value="1"/>
</dbReference>
<dbReference type="GO" id="GO:0032991">
    <property type="term" value="C:protein-containing complex"/>
    <property type="evidence" value="ECO:0007669"/>
    <property type="project" value="EnsemblFungi"/>
</dbReference>
<dbReference type="AlphaFoldDB" id="G0VBA9"/>
<proteinExistence type="predicted"/>
<dbReference type="RefSeq" id="XP_003674609.1">
    <property type="nucleotide sequence ID" value="XM_003674561.1"/>
</dbReference>
<reference evidence="1 2" key="1">
    <citation type="journal article" date="2011" name="Proc. Natl. Acad. Sci. U.S.A.">
        <title>Evolutionary erosion of yeast sex chromosomes by mating-type switching accidents.</title>
        <authorList>
            <person name="Gordon J.L."/>
            <person name="Armisen D."/>
            <person name="Proux-Wera E."/>
            <person name="Oheigeartaigh S.S."/>
            <person name="Byrne K.P."/>
            <person name="Wolfe K.H."/>
        </authorList>
    </citation>
    <scope>NUCLEOTIDE SEQUENCE [LARGE SCALE GENOMIC DNA]</scope>
    <source>
        <strain evidence="2">ATCC 76901 / BCRC 22586 / CBS 4309 / NBRC 1992 / NRRL Y-12630</strain>
    </source>
</reference>
<dbReference type="GO" id="GO:0043248">
    <property type="term" value="P:proteasome assembly"/>
    <property type="evidence" value="ECO:0007669"/>
    <property type="project" value="EnsemblFungi"/>
</dbReference>
<keyword evidence="2" id="KW-1185">Reference proteome</keyword>
<dbReference type="Gene3D" id="3.30.230.100">
    <property type="match status" value="1"/>
</dbReference>
<evidence type="ECO:0000313" key="2">
    <source>
        <dbReference type="Proteomes" id="UP000001640"/>
    </source>
</evidence>
<evidence type="ECO:0000313" key="1">
    <source>
        <dbReference type="EMBL" id="CCC68233.1"/>
    </source>
</evidence>
<protein>
    <recommendedName>
        <fullName evidence="3">Proteasome assembly chaperone 3</fullName>
    </recommendedName>
</protein>
<dbReference type="OMA" id="HMATIIS"/>
<sequence length="154" mass="16957">MSVRTIGKVILSEDSIISVPAIQIIATVPTDPTSKKIPISLSICYGGEISTNDSETNKTNMKQSKLMSYYYALPHRRKEDDVIGVPLLDTNNDIIRDMTKRLALLMVKKFNKPCYVALSIASESDSNSLASNQIFVIKKCIDFVVTVLSGPTTI</sequence>
<dbReference type="FunCoup" id="G0VBA9">
    <property type="interactions" value="57"/>
</dbReference>
<dbReference type="HOGENOM" id="CLU_133955_0_0_1"/>
<dbReference type="GO" id="GO:0051131">
    <property type="term" value="P:chaperone-mediated protein complex assembly"/>
    <property type="evidence" value="ECO:0007669"/>
    <property type="project" value="EnsemblFungi"/>
</dbReference>
<accession>G0VBA9</accession>
<dbReference type="eggNOG" id="ENOG502S7JE">
    <property type="taxonomic scope" value="Eukaryota"/>
</dbReference>
<dbReference type="GO" id="GO:0005634">
    <property type="term" value="C:nucleus"/>
    <property type="evidence" value="ECO:0007669"/>
    <property type="project" value="EnsemblFungi"/>
</dbReference>